<dbReference type="Proteomes" id="UP000821837">
    <property type="component" value="Unassembled WGS sequence"/>
</dbReference>
<feature type="binding site" evidence="1">
    <location>
        <position position="80"/>
    </location>
    <ligand>
        <name>L-glutamate</name>
        <dbReference type="ChEBI" id="CHEBI:29985"/>
    </ligand>
</feature>
<feature type="binding site" evidence="1">
    <location>
        <begin position="57"/>
        <end position="58"/>
    </location>
    <ligand>
        <name>L-glutamate</name>
        <dbReference type="ChEBI" id="CHEBI:29985"/>
    </ligand>
</feature>
<dbReference type="PANTHER" id="PTHR11686">
    <property type="entry name" value="GAMMA GLUTAMYL TRANSPEPTIDASE"/>
    <property type="match status" value="1"/>
</dbReference>
<dbReference type="GO" id="GO:0006751">
    <property type="term" value="P:glutathione catabolic process"/>
    <property type="evidence" value="ECO:0007669"/>
    <property type="project" value="InterPro"/>
</dbReference>
<dbReference type="InterPro" id="IPR043137">
    <property type="entry name" value="GGT_ssub_C"/>
</dbReference>
<keyword evidence="2" id="KW-0472">Membrane</keyword>
<proteinExistence type="predicted"/>
<evidence type="ECO:0000256" key="2">
    <source>
        <dbReference type="SAM" id="Phobius"/>
    </source>
</evidence>
<protein>
    <submittedName>
        <fullName evidence="3">Uncharacterized protein</fullName>
    </submittedName>
</protein>
<evidence type="ECO:0000256" key="1">
    <source>
        <dbReference type="PIRSR" id="PIRSR600101-2"/>
    </source>
</evidence>
<evidence type="ECO:0000313" key="3">
    <source>
        <dbReference type="EMBL" id="KAH7944345.1"/>
    </source>
</evidence>
<dbReference type="InterPro" id="IPR000101">
    <property type="entry name" value="GGT_peptidase"/>
</dbReference>
<reference evidence="3" key="2">
    <citation type="submission" date="2021-09" db="EMBL/GenBank/DDBJ databases">
        <authorList>
            <person name="Jia N."/>
            <person name="Wang J."/>
            <person name="Shi W."/>
            <person name="Du L."/>
            <person name="Sun Y."/>
            <person name="Zhan W."/>
            <person name="Jiang J."/>
            <person name="Wang Q."/>
            <person name="Zhang B."/>
            <person name="Ji P."/>
            <person name="Sakyi L.B."/>
            <person name="Cui X."/>
            <person name="Yuan T."/>
            <person name="Jiang B."/>
            <person name="Yang W."/>
            <person name="Lam T.T.-Y."/>
            <person name="Chang Q."/>
            <person name="Ding S."/>
            <person name="Wang X."/>
            <person name="Zhu J."/>
            <person name="Ruan X."/>
            <person name="Zhao L."/>
            <person name="Wei J."/>
            <person name="Que T."/>
            <person name="Du C."/>
            <person name="Cheng J."/>
            <person name="Dai P."/>
            <person name="Han X."/>
            <person name="Huang E."/>
            <person name="Gao Y."/>
            <person name="Liu J."/>
            <person name="Shao H."/>
            <person name="Ye R."/>
            <person name="Li L."/>
            <person name="Wei W."/>
            <person name="Wang X."/>
            <person name="Wang C."/>
            <person name="Huo Q."/>
            <person name="Li W."/>
            <person name="Guo W."/>
            <person name="Chen H."/>
            <person name="Chen S."/>
            <person name="Zhou L."/>
            <person name="Zhou L."/>
            <person name="Ni X."/>
            <person name="Tian J."/>
            <person name="Zhou Y."/>
            <person name="Sheng Y."/>
            <person name="Liu T."/>
            <person name="Pan Y."/>
            <person name="Xia L."/>
            <person name="Li J."/>
            <person name="Zhao F."/>
            <person name="Cao W."/>
        </authorList>
    </citation>
    <scope>NUCLEOTIDE SEQUENCE</scope>
    <source>
        <strain evidence="3">Rsan-2018</strain>
        <tissue evidence="3">Larvae</tissue>
    </source>
</reference>
<feature type="transmembrane region" description="Helical" evidence="2">
    <location>
        <begin position="69"/>
        <end position="90"/>
    </location>
</feature>
<dbReference type="InterPro" id="IPR029055">
    <property type="entry name" value="Ntn_hydrolases_N"/>
</dbReference>
<dbReference type="Pfam" id="PF01019">
    <property type="entry name" value="G_glu_transpept"/>
    <property type="match status" value="1"/>
</dbReference>
<sequence>MAISTGRRLGSQVLSETKGIIYNNLMNDFDIPNQTNLWGFPGSLSSNLLGPSRRPVTSLAPVFLFRKGALVAVAMGVGGGFAITGTAQVWSFSNV</sequence>
<dbReference type="EMBL" id="JABSTV010001253">
    <property type="protein sequence ID" value="KAH7944345.1"/>
    <property type="molecule type" value="Genomic_DNA"/>
</dbReference>
<gene>
    <name evidence="3" type="ORF">HPB52_018502</name>
</gene>
<feature type="binding site" evidence="1">
    <location>
        <position position="28"/>
    </location>
    <ligand>
        <name>L-glutamate</name>
        <dbReference type="ChEBI" id="CHEBI:29985"/>
    </ligand>
</feature>
<keyword evidence="4" id="KW-1185">Reference proteome</keyword>
<dbReference type="PANTHER" id="PTHR11686:SF9">
    <property type="entry name" value="RE13973P"/>
    <property type="match status" value="1"/>
</dbReference>
<dbReference type="GO" id="GO:0005886">
    <property type="term" value="C:plasma membrane"/>
    <property type="evidence" value="ECO:0007669"/>
    <property type="project" value="TreeGrafter"/>
</dbReference>
<organism evidence="3 4">
    <name type="scientific">Rhipicephalus sanguineus</name>
    <name type="common">Brown dog tick</name>
    <name type="synonym">Ixodes sanguineus</name>
    <dbReference type="NCBI Taxonomy" id="34632"/>
    <lineage>
        <taxon>Eukaryota</taxon>
        <taxon>Metazoa</taxon>
        <taxon>Ecdysozoa</taxon>
        <taxon>Arthropoda</taxon>
        <taxon>Chelicerata</taxon>
        <taxon>Arachnida</taxon>
        <taxon>Acari</taxon>
        <taxon>Parasitiformes</taxon>
        <taxon>Ixodida</taxon>
        <taxon>Ixodoidea</taxon>
        <taxon>Ixodidae</taxon>
        <taxon>Rhipicephalinae</taxon>
        <taxon>Rhipicephalus</taxon>
        <taxon>Rhipicephalus</taxon>
    </lineage>
</organism>
<accession>A0A9D4PLV0</accession>
<keyword evidence="2" id="KW-0812">Transmembrane</keyword>
<dbReference type="AlphaFoldDB" id="A0A9D4PLV0"/>
<dbReference type="Gene3D" id="3.60.20.40">
    <property type="match status" value="1"/>
</dbReference>
<evidence type="ECO:0000313" key="4">
    <source>
        <dbReference type="Proteomes" id="UP000821837"/>
    </source>
</evidence>
<dbReference type="SUPFAM" id="SSF56235">
    <property type="entry name" value="N-terminal nucleophile aminohydrolases (Ntn hydrolases)"/>
    <property type="match status" value="1"/>
</dbReference>
<dbReference type="GO" id="GO:0036374">
    <property type="term" value="F:glutathione hydrolase activity"/>
    <property type="evidence" value="ECO:0007669"/>
    <property type="project" value="InterPro"/>
</dbReference>
<dbReference type="PRINTS" id="PR01210">
    <property type="entry name" value="GGTRANSPTASE"/>
</dbReference>
<keyword evidence="2" id="KW-1133">Transmembrane helix</keyword>
<name>A0A9D4PLV0_RHISA</name>
<comment type="caution">
    <text evidence="3">The sequence shown here is derived from an EMBL/GenBank/DDBJ whole genome shotgun (WGS) entry which is preliminary data.</text>
</comment>
<reference evidence="3" key="1">
    <citation type="journal article" date="2020" name="Cell">
        <title>Large-Scale Comparative Analyses of Tick Genomes Elucidate Their Genetic Diversity and Vector Capacities.</title>
        <authorList>
            <consortium name="Tick Genome and Microbiome Consortium (TIGMIC)"/>
            <person name="Jia N."/>
            <person name="Wang J."/>
            <person name="Shi W."/>
            <person name="Du L."/>
            <person name="Sun Y."/>
            <person name="Zhan W."/>
            <person name="Jiang J.F."/>
            <person name="Wang Q."/>
            <person name="Zhang B."/>
            <person name="Ji P."/>
            <person name="Bell-Sakyi L."/>
            <person name="Cui X.M."/>
            <person name="Yuan T.T."/>
            <person name="Jiang B.G."/>
            <person name="Yang W.F."/>
            <person name="Lam T.T."/>
            <person name="Chang Q.C."/>
            <person name="Ding S.J."/>
            <person name="Wang X.J."/>
            <person name="Zhu J.G."/>
            <person name="Ruan X.D."/>
            <person name="Zhao L."/>
            <person name="Wei J.T."/>
            <person name="Ye R.Z."/>
            <person name="Que T.C."/>
            <person name="Du C.H."/>
            <person name="Zhou Y.H."/>
            <person name="Cheng J.X."/>
            <person name="Dai P.F."/>
            <person name="Guo W.B."/>
            <person name="Han X.H."/>
            <person name="Huang E.J."/>
            <person name="Li L.F."/>
            <person name="Wei W."/>
            <person name="Gao Y.C."/>
            <person name="Liu J.Z."/>
            <person name="Shao H.Z."/>
            <person name="Wang X."/>
            <person name="Wang C.C."/>
            <person name="Yang T.C."/>
            <person name="Huo Q.B."/>
            <person name="Li W."/>
            <person name="Chen H.Y."/>
            <person name="Chen S.E."/>
            <person name="Zhou L.G."/>
            <person name="Ni X.B."/>
            <person name="Tian J.H."/>
            <person name="Sheng Y."/>
            <person name="Liu T."/>
            <person name="Pan Y.S."/>
            <person name="Xia L.Y."/>
            <person name="Li J."/>
            <person name="Zhao F."/>
            <person name="Cao W.C."/>
        </authorList>
    </citation>
    <scope>NUCLEOTIDE SEQUENCE</scope>
    <source>
        <strain evidence="3">Rsan-2018</strain>
    </source>
</reference>